<dbReference type="OrthoDB" id="435564at2759"/>
<protein>
    <recommendedName>
        <fullName evidence="2">Reverse transcriptase domain-containing protein</fullName>
    </recommendedName>
</protein>
<dbReference type="EMBL" id="LSRX01000727">
    <property type="protein sequence ID" value="OLP90128.1"/>
    <property type="molecule type" value="Genomic_DNA"/>
</dbReference>
<dbReference type="SUPFAM" id="SSF56672">
    <property type="entry name" value="DNA/RNA polymerases"/>
    <property type="match status" value="1"/>
</dbReference>
<name>A0A1Q9D4M3_SYMMI</name>
<sequence>MDSQGNAETAGPDFNVSSLEGPLLATKRVSFDWSPVPLLFIPESFRATISFHGTALVPMADNLDGSFDTKRDVASTTDLWIPNSNKIPKDLSGEYCRELFGRPAARRRGPLDQMLEARELVIHMLEVFSSAILQVLDTRYATPFTGSRGDGGDHWDDHCPHGGRRLYYGERPTATGTPPPAHLLSSGTEAMTSPSPSETALATAIADVTARMEAEGRTRMTSAEERLIGEIMEPELDETASRPDTGEEAEEMAENEGRASSKVPNHDHPEEHQGERLTAIDVMFIQETKWAEEYCWDNKDYTYIHSAGTQKVDKDEFFMFECRLFSNDYTNVWQAYPDATPVAKQAKVLAEFPVAGWREGAKHYPVLALVPVQKPRWNAAQSSPFKRLDLTAVLEDLRQARPPPRLQAFQQEVDHKIQSSESFDQTVLQAALQHYPPPARPATPPTQPAELANSARHMWQLFRQMRSHKFTMHGVVQAWKLWVRFSRAHAIHKRRANARVKARRDDLLQKAPQAADTGNMYEIWGVVKQLAPRTRYKKVQLHKHGVIMAPEAELAWIAQAFGERFGEQYSAKPTALLRQHTPVQLDVQEVNQALRHIPARKAVPPGAIPAAFWKVEVQQSWANADVALLPKGKKQVSLDLTAAFDLVNWGHLRTALALAQIEPSTQELLLQWLRQVVYVFHHKGGRTEVRPAWGLRQGCPASPFLRAVFTALLNQAFDQRLHSRWAAEHVVMYADDSHLRWTFDTYAGFERAITELRLILRIFAQFDMKINFQKTQALLLTTGTAKSKILKHYIRHHSEGRRLLLSPSDPTNWLPLVTQAEYLGLIISYERFEALSTRHRISKAHQRRWALASILHSRKLAKPYKLHIWRSCVQTTMLYGLQCLGLSQQLMHELQVASMKHIRAIVSDQQHLTGHTHQEIMCKFNIDSMMTQLQKAHARELQLQKHHDWMQQYKWNQHITRSFASLSEPTVPEESDKEQDTWACPLCDSLFSTAAALKIHAQRILNMAGFAEPDQEMAQFFGTVGKPKVFSMPEGPAGMHPKRRREAATHRPNWQGWDQDEWEHQGRYPSRRPSSSSSRDPLLLSVARLALRHEEELKLLQQDTNMVLWFSPGPNSVLPHLYQTAVAFKKRQQEEPTWGLAHVPLKQVMATALFRELRERHHKVLNTPELLKTAVDMGWKDNQGWVFQTWNPQLRHLERDNTRPPIPDTEMSNKLEFFITHLKRDVVHRFHCTRKLTETMDSKATFHLDLSVRNKHAEEIWDQMVALQGCCVFQLIGLGYRRERQVFINQGNRADATAMGQGAPLFQDLSHSRQPVDLLQVQGGKCLLLDGPRHTDNMTYVNFFSTSSPPCILLFFRGPGKLDGLPHMMVQLAALIMGRGLKLWLFIFLALHLG</sequence>
<accession>A0A1Q9D4M3</accession>
<evidence type="ECO:0000313" key="3">
    <source>
        <dbReference type="EMBL" id="OLP90128.1"/>
    </source>
</evidence>
<keyword evidence="4" id="KW-1185">Reference proteome</keyword>
<proteinExistence type="predicted"/>
<dbReference type="Proteomes" id="UP000186817">
    <property type="component" value="Unassembled WGS sequence"/>
</dbReference>
<evidence type="ECO:0000259" key="2">
    <source>
        <dbReference type="PROSITE" id="PS50878"/>
    </source>
</evidence>
<dbReference type="InterPro" id="IPR000477">
    <property type="entry name" value="RT_dom"/>
</dbReference>
<dbReference type="PROSITE" id="PS50878">
    <property type="entry name" value="RT_POL"/>
    <property type="match status" value="1"/>
</dbReference>
<gene>
    <name evidence="3" type="ORF">AK812_SmicGene28345</name>
</gene>
<feature type="compositionally biased region" description="Basic and acidic residues" evidence="1">
    <location>
        <begin position="255"/>
        <end position="275"/>
    </location>
</feature>
<dbReference type="Pfam" id="PF00078">
    <property type="entry name" value="RVT_1"/>
    <property type="match status" value="1"/>
</dbReference>
<feature type="region of interest" description="Disordered" evidence="1">
    <location>
        <begin position="235"/>
        <end position="275"/>
    </location>
</feature>
<feature type="region of interest" description="Disordered" evidence="1">
    <location>
        <begin position="1035"/>
        <end position="1079"/>
    </location>
</feature>
<dbReference type="InterPro" id="IPR043502">
    <property type="entry name" value="DNA/RNA_pol_sf"/>
</dbReference>
<reference evidence="3 4" key="1">
    <citation type="submission" date="2016-02" db="EMBL/GenBank/DDBJ databases">
        <title>Genome analysis of coral dinoflagellate symbionts highlights evolutionary adaptations to a symbiotic lifestyle.</title>
        <authorList>
            <person name="Aranda M."/>
            <person name="Li Y."/>
            <person name="Liew Y.J."/>
            <person name="Baumgarten S."/>
            <person name="Simakov O."/>
            <person name="Wilson M."/>
            <person name="Piel J."/>
            <person name="Ashoor H."/>
            <person name="Bougouffa S."/>
            <person name="Bajic V.B."/>
            <person name="Ryu T."/>
            <person name="Ravasi T."/>
            <person name="Bayer T."/>
            <person name="Micklem G."/>
            <person name="Kim H."/>
            <person name="Bhak J."/>
            <person name="Lajeunesse T.C."/>
            <person name="Voolstra C.R."/>
        </authorList>
    </citation>
    <scope>NUCLEOTIDE SEQUENCE [LARGE SCALE GENOMIC DNA]</scope>
    <source>
        <strain evidence="3 4">CCMP2467</strain>
    </source>
</reference>
<evidence type="ECO:0000256" key="1">
    <source>
        <dbReference type="SAM" id="MobiDB-lite"/>
    </source>
</evidence>
<organism evidence="3 4">
    <name type="scientific">Symbiodinium microadriaticum</name>
    <name type="common">Dinoflagellate</name>
    <name type="synonym">Zooxanthella microadriatica</name>
    <dbReference type="NCBI Taxonomy" id="2951"/>
    <lineage>
        <taxon>Eukaryota</taxon>
        <taxon>Sar</taxon>
        <taxon>Alveolata</taxon>
        <taxon>Dinophyceae</taxon>
        <taxon>Suessiales</taxon>
        <taxon>Symbiodiniaceae</taxon>
        <taxon>Symbiodinium</taxon>
    </lineage>
</organism>
<comment type="caution">
    <text evidence="3">The sequence shown here is derived from an EMBL/GenBank/DDBJ whole genome shotgun (WGS) entry which is preliminary data.</text>
</comment>
<feature type="domain" description="Reverse transcriptase" evidence="2">
    <location>
        <begin position="530"/>
        <end position="827"/>
    </location>
</feature>
<evidence type="ECO:0000313" key="4">
    <source>
        <dbReference type="Proteomes" id="UP000186817"/>
    </source>
</evidence>